<feature type="region of interest" description="Disordered" evidence="1">
    <location>
        <begin position="48"/>
        <end position="71"/>
    </location>
</feature>
<evidence type="ECO:0000313" key="2">
    <source>
        <dbReference type="EMBL" id="KAG2404748.1"/>
    </source>
</evidence>
<comment type="caution">
    <text evidence="2">The sequence shown here is derived from an EMBL/GenBank/DDBJ whole genome shotgun (WGS) entry which is preliminary data.</text>
</comment>
<organism evidence="2 3">
    <name type="scientific">Phaseolus angularis</name>
    <name type="common">Azuki bean</name>
    <name type="synonym">Vigna angularis</name>
    <dbReference type="NCBI Taxonomy" id="3914"/>
    <lineage>
        <taxon>Eukaryota</taxon>
        <taxon>Viridiplantae</taxon>
        <taxon>Streptophyta</taxon>
        <taxon>Embryophyta</taxon>
        <taxon>Tracheophyta</taxon>
        <taxon>Spermatophyta</taxon>
        <taxon>Magnoliopsida</taxon>
        <taxon>eudicotyledons</taxon>
        <taxon>Gunneridae</taxon>
        <taxon>Pentapetalae</taxon>
        <taxon>rosids</taxon>
        <taxon>fabids</taxon>
        <taxon>Fabales</taxon>
        <taxon>Fabaceae</taxon>
        <taxon>Papilionoideae</taxon>
        <taxon>50 kb inversion clade</taxon>
        <taxon>NPAAA clade</taxon>
        <taxon>indigoferoid/millettioid clade</taxon>
        <taxon>Phaseoleae</taxon>
        <taxon>Vigna</taxon>
    </lineage>
</organism>
<proteinExistence type="predicted"/>
<sequence length="137" mass="14970">MGFVWVSNIKVKVVGGGWSDLEFLGGGKSIGSRTLAWRLEAQTLDSVGKGDNRATTNVGKEQNLSTNGEQPNLKRINRRDEHGGSTIELVMTMKVIGVVIDDFDKENSSVGGKVIHLELEKGFLHASLMKKRDDGKM</sequence>
<dbReference type="Proteomes" id="UP000743370">
    <property type="component" value="Unassembled WGS sequence"/>
</dbReference>
<dbReference type="AlphaFoldDB" id="A0A8T0L0W3"/>
<protein>
    <submittedName>
        <fullName evidence="2">Uncharacterized protein</fullName>
    </submittedName>
</protein>
<gene>
    <name evidence="2" type="ORF">HKW66_Vig0243950</name>
</gene>
<dbReference type="EMBL" id="JABFOF010000002">
    <property type="protein sequence ID" value="KAG2404748.1"/>
    <property type="molecule type" value="Genomic_DNA"/>
</dbReference>
<feature type="compositionally biased region" description="Polar residues" evidence="1">
    <location>
        <begin position="53"/>
        <end position="70"/>
    </location>
</feature>
<accession>A0A8T0L0W3</accession>
<reference evidence="2 3" key="1">
    <citation type="submission" date="2020-05" db="EMBL/GenBank/DDBJ databases">
        <title>Vigna angularis (adzuki bean) Var. LongXiaoDou No. 4 denovo assembly.</title>
        <authorList>
            <person name="Xiang H."/>
        </authorList>
    </citation>
    <scope>NUCLEOTIDE SEQUENCE [LARGE SCALE GENOMIC DNA]</scope>
    <source>
        <tissue evidence="2">Leaf</tissue>
    </source>
</reference>
<evidence type="ECO:0000313" key="3">
    <source>
        <dbReference type="Proteomes" id="UP000743370"/>
    </source>
</evidence>
<evidence type="ECO:0000256" key="1">
    <source>
        <dbReference type="SAM" id="MobiDB-lite"/>
    </source>
</evidence>
<name>A0A8T0L0W3_PHAAN</name>